<organism evidence="6 7">
    <name type="scientific">Ekhidna lutea</name>
    <dbReference type="NCBI Taxonomy" id="447679"/>
    <lineage>
        <taxon>Bacteria</taxon>
        <taxon>Pseudomonadati</taxon>
        <taxon>Bacteroidota</taxon>
        <taxon>Cytophagia</taxon>
        <taxon>Cytophagales</taxon>
        <taxon>Reichenbachiellaceae</taxon>
        <taxon>Ekhidna</taxon>
    </lineage>
</organism>
<evidence type="ECO:0000256" key="4">
    <source>
        <dbReference type="SAM" id="Phobius"/>
    </source>
</evidence>
<dbReference type="PANTHER" id="PTHR43280:SF29">
    <property type="entry name" value="ARAC-FAMILY TRANSCRIPTIONAL REGULATOR"/>
    <property type="match status" value="1"/>
</dbReference>
<dbReference type="PANTHER" id="PTHR43280">
    <property type="entry name" value="ARAC-FAMILY TRANSCRIPTIONAL REGULATOR"/>
    <property type="match status" value="1"/>
</dbReference>
<keyword evidence="2" id="KW-0238">DNA-binding</keyword>
<feature type="transmembrane region" description="Helical" evidence="4">
    <location>
        <begin position="93"/>
        <end position="113"/>
    </location>
</feature>
<protein>
    <submittedName>
        <fullName evidence="6">Helix-turn-helix domain-containing protein</fullName>
    </submittedName>
</protein>
<dbReference type="PROSITE" id="PS00041">
    <property type="entry name" value="HTH_ARAC_FAMILY_1"/>
    <property type="match status" value="1"/>
</dbReference>
<feature type="transmembrane region" description="Helical" evidence="4">
    <location>
        <begin position="62"/>
        <end position="81"/>
    </location>
</feature>
<evidence type="ECO:0000256" key="1">
    <source>
        <dbReference type="ARBA" id="ARBA00023015"/>
    </source>
</evidence>
<evidence type="ECO:0000256" key="3">
    <source>
        <dbReference type="ARBA" id="ARBA00023163"/>
    </source>
</evidence>
<keyword evidence="1" id="KW-0805">Transcription regulation</keyword>
<feature type="transmembrane region" description="Helical" evidence="4">
    <location>
        <begin position="165"/>
        <end position="184"/>
    </location>
</feature>
<feature type="domain" description="HTH araC/xylS-type" evidence="5">
    <location>
        <begin position="237"/>
        <end position="345"/>
    </location>
</feature>
<dbReference type="InterPro" id="IPR018062">
    <property type="entry name" value="HTH_AraC-typ_CS"/>
</dbReference>
<dbReference type="OrthoDB" id="9779074at2"/>
<keyword evidence="7" id="KW-1185">Reference proteome</keyword>
<dbReference type="InterPro" id="IPR018060">
    <property type="entry name" value="HTH_AraC"/>
</dbReference>
<sequence>MTFLRIALFSLSLIGFFIAGGIFFKCDDRKHRSISIFVLLFSLEYLNFLYSTSTIAQQIPFFLGYYFTPIGFLYGPIFLVHITSVIFDRRINFWYHLIPFLIVIFTLSDFFTIADGFERARHLRENFLDRFLYYNYLRSGHIIAYGLYVVYLIRMHWSEVRTSERLYVVSISTIYFISAAVVSLLTEFANSYRDFIWYYLLSSGVSLVIGILLYRDPDFLQNIKKYLRSSLSPSEMKRISNAIKREFESKKLFLKRDMCVNELADLIGEASHKISQTLSVQIGQNFNDYINKFRIEHAKSLLVDPKHDHFKIEAIAMDSGFNNKVTFYKAFTKETGTTPSAYRRAKRS</sequence>
<evidence type="ECO:0000259" key="5">
    <source>
        <dbReference type="PROSITE" id="PS01124"/>
    </source>
</evidence>
<dbReference type="AlphaFoldDB" id="A0A239I0J8"/>
<dbReference type="Gene3D" id="1.10.10.60">
    <property type="entry name" value="Homeodomain-like"/>
    <property type="match status" value="1"/>
</dbReference>
<evidence type="ECO:0000313" key="6">
    <source>
        <dbReference type="EMBL" id="SNS86932.1"/>
    </source>
</evidence>
<name>A0A239I0J8_EKHLU</name>
<feature type="transmembrane region" description="Helical" evidence="4">
    <location>
        <begin position="36"/>
        <end position="56"/>
    </location>
</feature>
<dbReference type="GO" id="GO:0043565">
    <property type="term" value="F:sequence-specific DNA binding"/>
    <property type="evidence" value="ECO:0007669"/>
    <property type="project" value="InterPro"/>
</dbReference>
<accession>A0A239I0J8</accession>
<feature type="transmembrane region" description="Helical" evidence="4">
    <location>
        <begin position="6"/>
        <end position="24"/>
    </location>
</feature>
<reference evidence="6 7" key="1">
    <citation type="submission" date="2017-06" db="EMBL/GenBank/DDBJ databases">
        <authorList>
            <person name="Kim H.J."/>
            <person name="Triplett B.A."/>
        </authorList>
    </citation>
    <scope>NUCLEOTIDE SEQUENCE [LARGE SCALE GENOMIC DNA]</scope>
    <source>
        <strain evidence="6 7">DSM 19307</strain>
    </source>
</reference>
<dbReference type="Pfam" id="PF12833">
    <property type="entry name" value="HTH_18"/>
    <property type="match status" value="1"/>
</dbReference>
<dbReference type="Proteomes" id="UP000198393">
    <property type="component" value="Unassembled WGS sequence"/>
</dbReference>
<keyword evidence="3" id="KW-0804">Transcription</keyword>
<proteinExistence type="predicted"/>
<feature type="transmembrane region" description="Helical" evidence="4">
    <location>
        <begin position="133"/>
        <end position="153"/>
    </location>
</feature>
<keyword evidence="4" id="KW-1133">Transmembrane helix</keyword>
<dbReference type="InterPro" id="IPR009057">
    <property type="entry name" value="Homeodomain-like_sf"/>
</dbReference>
<evidence type="ECO:0000313" key="7">
    <source>
        <dbReference type="Proteomes" id="UP000198393"/>
    </source>
</evidence>
<evidence type="ECO:0000256" key="2">
    <source>
        <dbReference type="ARBA" id="ARBA00023125"/>
    </source>
</evidence>
<dbReference type="GO" id="GO:0003700">
    <property type="term" value="F:DNA-binding transcription factor activity"/>
    <property type="evidence" value="ECO:0007669"/>
    <property type="project" value="InterPro"/>
</dbReference>
<gene>
    <name evidence="6" type="ORF">SAMN05421640_1602</name>
</gene>
<keyword evidence="4" id="KW-0812">Transmembrane</keyword>
<dbReference type="EMBL" id="FZPD01000002">
    <property type="protein sequence ID" value="SNS86932.1"/>
    <property type="molecule type" value="Genomic_DNA"/>
</dbReference>
<dbReference type="SMART" id="SM00342">
    <property type="entry name" value="HTH_ARAC"/>
    <property type="match status" value="1"/>
</dbReference>
<keyword evidence="4" id="KW-0472">Membrane</keyword>
<dbReference type="SUPFAM" id="SSF46689">
    <property type="entry name" value="Homeodomain-like"/>
    <property type="match status" value="1"/>
</dbReference>
<dbReference type="PROSITE" id="PS01124">
    <property type="entry name" value="HTH_ARAC_FAMILY_2"/>
    <property type="match status" value="1"/>
</dbReference>
<feature type="transmembrane region" description="Helical" evidence="4">
    <location>
        <begin position="196"/>
        <end position="214"/>
    </location>
</feature>